<keyword evidence="2" id="KW-1185">Reference proteome</keyword>
<dbReference type="EMBL" id="MU117992">
    <property type="protein sequence ID" value="KAF9649870.1"/>
    <property type="molecule type" value="Genomic_DNA"/>
</dbReference>
<gene>
    <name evidence="1" type="ORF">BDM02DRAFT_3228083</name>
</gene>
<comment type="caution">
    <text evidence="1">The sequence shown here is derived from an EMBL/GenBank/DDBJ whole genome shotgun (WGS) entry which is preliminary data.</text>
</comment>
<protein>
    <submittedName>
        <fullName evidence="1">PLP-dependent transferase</fullName>
    </submittedName>
</protein>
<dbReference type="Proteomes" id="UP000886501">
    <property type="component" value="Unassembled WGS sequence"/>
</dbReference>
<reference evidence="1" key="1">
    <citation type="submission" date="2019-10" db="EMBL/GenBank/DDBJ databases">
        <authorList>
            <consortium name="DOE Joint Genome Institute"/>
            <person name="Kuo A."/>
            <person name="Miyauchi S."/>
            <person name="Kiss E."/>
            <person name="Drula E."/>
            <person name="Kohler A."/>
            <person name="Sanchez-Garcia M."/>
            <person name="Andreopoulos B."/>
            <person name="Barry K.W."/>
            <person name="Bonito G."/>
            <person name="Buee M."/>
            <person name="Carver A."/>
            <person name="Chen C."/>
            <person name="Cichocki N."/>
            <person name="Clum A."/>
            <person name="Culley D."/>
            <person name="Crous P.W."/>
            <person name="Fauchery L."/>
            <person name="Girlanda M."/>
            <person name="Hayes R."/>
            <person name="Keri Z."/>
            <person name="Labutti K."/>
            <person name="Lipzen A."/>
            <person name="Lombard V."/>
            <person name="Magnuson J."/>
            <person name="Maillard F."/>
            <person name="Morin E."/>
            <person name="Murat C."/>
            <person name="Nolan M."/>
            <person name="Ohm R."/>
            <person name="Pangilinan J."/>
            <person name="Pereira M."/>
            <person name="Perotto S."/>
            <person name="Peter M."/>
            <person name="Riley R."/>
            <person name="Sitrit Y."/>
            <person name="Stielow B."/>
            <person name="Szollosi G."/>
            <person name="Zifcakova L."/>
            <person name="Stursova M."/>
            <person name="Spatafora J.W."/>
            <person name="Tedersoo L."/>
            <person name="Vaario L.-M."/>
            <person name="Yamada A."/>
            <person name="Yan M."/>
            <person name="Wang P."/>
            <person name="Xu J."/>
            <person name="Bruns T."/>
            <person name="Baldrian P."/>
            <person name="Vilgalys R."/>
            <person name="Henrissat B."/>
            <person name="Grigoriev I.V."/>
            <person name="Hibbett D."/>
            <person name="Nagy L.G."/>
            <person name="Martin F.M."/>
        </authorList>
    </citation>
    <scope>NUCLEOTIDE SEQUENCE</scope>
    <source>
        <strain evidence="1">P2</strain>
    </source>
</reference>
<keyword evidence="1" id="KW-0808">Transferase</keyword>
<organism evidence="1 2">
    <name type="scientific">Thelephora ganbajun</name>
    <name type="common">Ganba fungus</name>
    <dbReference type="NCBI Taxonomy" id="370292"/>
    <lineage>
        <taxon>Eukaryota</taxon>
        <taxon>Fungi</taxon>
        <taxon>Dikarya</taxon>
        <taxon>Basidiomycota</taxon>
        <taxon>Agaricomycotina</taxon>
        <taxon>Agaricomycetes</taxon>
        <taxon>Thelephorales</taxon>
        <taxon>Thelephoraceae</taxon>
        <taxon>Thelephora</taxon>
    </lineage>
</organism>
<proteinExistence type="predicted"/>
<accession>A0ACB6ZJB1</accession>
<reference evidence="1" key="2">
    <citation type="journal article" date="2020" name="Nat. Commun.">
        <title>Large-scale genome sequencing of mycorrhizal fungi provides insights into the early evolution of symbiotic traits.</title>
        <authorList>
            <person name="Miyauchi S."/>
            <person name="Kiss E."/>
            <person name="Kuo A."/>
            <person name="Drula E."/>
            <person name="Kohler A."/>
            <person name="Sanchez-Garcia M."/>
            <person name="Morin E."/>
            <person name="Andreopoulos B."/>
            <person name="Barry K.W."/>
            <person name="Bonito G."/>
            <person name="Buee M."/>
            <person name="Carver A."/>
            <person name="Chen C."/>
            <person name="Cichocki N."/>
            <person name="Clum A."/>
            <person name="Culley D."/>
            <person name="Crous P.W."/>
            <person name="Fauchery L."/>
            <person name="Girlanda M."/>
            <person name="Hayes R.D."/>
            <person name="Keri Z."/>
            <person name="LaButti K."/>
            <person name="Lipzen A."/>
            <person name="Lombard V."/>
            <person name="Magnuson J."/>
            <person name="Maillard F."/>
            <person name="Murat C."/>
            <person name="Nolan M."/>
            <person name="Ohm R.A."/>
            <person name="Pangilinan J."/>
            <person name="Pereira M.F."/>
            <person name="Perotto S."/>
            <person name="Peter M."/>
            <person name="Pfister S."/>
            <person name="Riley R."/>
            <person name="Sitrit Y."/>
            <person name="Stielow J.B."/>
            <person name="Szollosi G."/>
            <person name="Zifcakova L."/>
            <person name="Stursova M."/>
            <person name="Spatafora J.W."/>
            <person name="Tedersoo L."/>
            <person name="Vaario L.M."/>
            <person name="Yamada A."/>
            <person name="Yan M."/>
            <person name="Wang P."/>
            <person name="Xu J."/>
            <person name="Bruns T."/>
            <person name="Baldrian P."/>
            <person name="Vilgalys R."/>
            <person name="Dunand C."/>
            <person name="Henrissat B."/>
            <person name="Grigoriev I.V."/>
            <person name="Hibbett D."/>
            <person name="Nagy L.G."/>
            <person name="Martin F.M."/>
        </authorList>
    </citation>
    <scope>NUCLEOTIDE SEQUENCE</scope>
    <source>
        <strain evidence="1">P2</strain>
    </source>
</reference>
<evidence type="ECO:0000313" key="1">
    <source>
        <dbReference type="EMBL" id="KAF9649870.1"/>
    </source>
</evidence>
<sequence length="465" mass="52499">MTSDKSLETPATACDASYADKPPPPFGHQLLEYFSFDPGYVNLNNGSYGSMPIPVSEACKAIADEVEANPDKFIRLTYEAPWIRCRERIANLIGADVGECVLVPNATLGVNTVLRNIDWKEGDFIIKTTVTYPSVDKTARFIADTYPYITLETVNISLPCTLDKIFRTFEAGFRKIQSTPEYIALTEQGERPKIVVIVDALSSEPGLLMPWERVVEFCKSHENVWTVIDAAHAVGQIVGINLSKTQPDFFVSNCHKWLYAKRGCAVLYVPLRNQHLIKTTLPTSVYYISPKDYAKDPTLPKPPNFVGQFEWTGTHDPVPYLSIGPALDFREWLGGEVTINGYCRDLAIRGGKRLAEILKTEEMDKTPNRELTLNMVNVKLPLPETPKKAVKIAIDMFFKKKLLLEWNTFAPASYHHDGWWVRCSAQIWNDLSDFEYLGRAYKALSVQVVEHIIDEKGEFREGYTA</sequence>
<evidence type="ECO:0000313" key="2">
    <source>
        <dbReference type="Proteomes" id="UP000886501"/>
    </source>
</evidence>
<name>A0ACB6ZJB1_THEGA</name>